<dbReference type="AlphaFoldDB" id="A0A1E5CB73"/>
<evidence type="ECO:0000313" key="1">
    <source>
        <dbReference type="EMBL" id="OEE62758.1"/>
    </source>
</evidence>
<sequence length="356" mass="39210">MKRLWMVVALVSVGLGVFWFAGTQDNAPQRMDLLPANSEEKRSTMVLATTGIANVKRDVSPRVETAPTEEKVVVSEAMSAQFSRIAQTFESELNYPPYSQPIVDLASPYLTPNHFAVVEMPVLDGKHSAALVVDKYRYFFPEPIAFRVKSGLPVTGMKFDLIDIDTREVVASGNSENAQGKLTAKENWPANVRLRVKVQFAGGGDVLTADVNYQNPVAYLLGAQPAYVQGADWTIPLDIDAKKAGLYRVRANLYRVDGRPVAVLTSKQRLTEGESVMDVKAHQSVFGGESGEYQLRDIQVERMSGSPGEKTRYGVSNVSVIELGPFNANSLSEESYQPSEQERQQLLFLKSLSGEV</sequence>
<dbReference type="RefSeq" id="WP_016958444.1">
    <property type="nucleotide sequence ID" value="NZ_AJWN02000032.1"/>
</dbReference>
<dbReference type="EMBL" id="AJWN02000032">
    <property type="protein sequence ID" value="OEE62758.1"/>
    <property type="molecule type" value="Genomic_DNA"/>
</dbReference>
<dbReference type="Proteomes" id="UP000095039">
    <property type="component" value="Unassembled WGS sequence"/>
</dbReference>
<protein>
    <submittedName>
        <fullName evidence="1">Uncharacterized protein</fullName>
    </submittedName>
</protein>
<reference evidence="1 2" key="1">
    <citation type="journal article" date="2012" name="Science">
        <title>Ecological populations of bacteria act as socially cohesive units of antibiotic production and resistance.</title>
        <authorList>
            <person name="Cordero O.X."/>
            <person name="Wildschutte H."/>
            <person name="Kirkup B."/>
            <person name="Proehl S."/>
            <person name="Ngo L."/>
            <person name="Hussain F."/>
            <person name="Le Roux F."/>
            <person name="Mincer T."/>
            <person name="Polz M.F."/>
        </authorList>
    </citation>
    <scope>NUCLEOTIDE SEQUENCE [LARGE SCALE GENOMIC DNA]</scope>
    <source>
        <strain evidence="1 2">FF-454</strain>
    </source>
</reference>
<comment type="caution">
    <text evidence="1">The sequence shown here is derived from an EMBL/GenBank/DDBJ whole genome shotgun (WGS) entry which is preliminary data.</text>
</comment>
<organism evidence="1 2">
    <name type="scientific">Enterovibrio norvegicus FF-454</name>
    <dbReference type="NCBI Taxonomy" id="1185651"/>
    <lineage>
        <taxon>Bacteria</taxon>
        <taxon>Pseudomonadati</taxon>
        <taxon>Pseudomonadota</taxon>
        <taxon>Gammaproteobacteria</taxon>
        <taxon>Vibrionales</taxon>
        <taxon>Vibrionaceae</taxon>
        <taxon>Enterovibrio</taxon>
    </lineage>
</organism>
<name>A0A1E5CB73_9GAMM</name>
<evidence type="ECO:0000313" key="2">
    <source>
        <dbReference type="Proteomes" id="UP000095039"/>
    </source>
</evidence>
<accession>A0A1E5CB73</accession>
<keyword evidence="2" id="KW-1185">Reference proteome</keyword>
<gene>
    <name evidence="1" type="ORF">A1OK_19405</name>
</gene>
<proteinExistence type="predicted"/>